<organism evidence="2 3">
    <name type="scientific">Opisthorchis felineus</name>
    <dbReference type="NCBI Taxonomy" id="147828"/>
    <lineage>
        <taxon>Eukaryota</taxon>
        <taxon>Metazoa</taxon>
        <taxon>Spiralia</taxon>
        <taxon>Lophotrochozoa</taxon>
        <taxon>Platyhelminthes</taxon>
        <taxon>Trematoda</taxon>
        <taxon>Digenea</taxon>
        <taxon>Opisthorchiida</taxon>
        <taxon>Opisthorchiata</taxon>
        <taxon>Opisthorchiidae</taxon>
        <taxon>Opisthorchis</taxon>
    </lineage>
</organism>
<dbReference type="Proteomes" id="UP000308267">
    <property type="component" value="Unassembled WGS sequence"/>
</dbReference>
<evidence type="ECO:0000313" key="2">
    <source>
        <dbReference type="EMBL" id="TGZ62568.1"/>
    </source>
</evidence>
<evidence type="ECO:0000256" key="1">
    <source>
        <dbReference type="SAM" id="MobiDB-lite"/>
    </source>
</evidence>
<gene>
    <name evidence="2" type="ORF">CRM22_007358</name>
</gene>
<reference evidence="2 3" key="1">
    <citation type="journal article" date="2019" name="BMC Genomics">
        <title>New insights from Opisthorchis felineus genome: update on genomics of the epidemiologically important liver flukes.</title>
        <authorList>
            <person name="Ershov N.I."/>
            <person name="Mordvinov V.A."/>
            <person name="Prokhortchouk E.B."/>
            <person name="Pakharukova M.Y."/>
            <person name="Gunbin K.V."/>
            <person name="Ustyantsev K."/>
            <person name="Genaev M.A."/>
            <person name="Blinov A.G."/>
            <person name="Mazur A."/>
            <person name="Boulygina E."/>
            <person name="Tsygankova S."/>
            <person name="Khrameeva E."/>
            <person name="Chekanov N."/>
            <person name="Fan G."/>
            <person name="Xiao A."/>
            <person name="Zhang H."/>
            <person name="Xu X."/>
            <person name="Yang H."/>
            <person name="Solovyev V."/>
            <person name="Lee S.M."/>
            <person name="Liu X."/>
            <person name="Afonnikov D.A."/>
            <person name="Skryabin K.G."/>
        </authorList>
    </citation>
    <scope>NUCLEOTIDE SEQUENCE [LARGE SCALE GENOMIC DNA]</scope>
    <source>
        <strain evidence="2">AK-0245</strain>
        <tissue evidence="2">Whole organism</tissue>
    </source>
</reference>
<feature type="compositionally biased region" description="Polar residues" evidence="1">
    <location>
        <begin position="37"/>
        <end position="47"/>
    </location>
</feature>
<protein>
    <submittedName>
        <fullName evidence="2">Uncharacterized protein</fullName>
    </submittedName>
</protein>
<proteinExistence type="predicted"/>
<sequence length="94" mass="10824">MTGCQQLRIHEDVGCLNSFGLQTFTLFLYCATQEPFSPRQSSASVNASDHESDMLEEQPWKKTVSVITEWCQKTRWDISQHSSRWGSHIFLDAK</sequence>
<feature type="region of interest" description="Disordered" evidence="1">
    <location>
        <begin position="37"/>
        <end position="56"/>
    </location>
</feature>
<name>A0A4S2LP21_OPIFE</name>
<evidence type="ECO:0000313" key="3">
    <source>
        <dbReference type="Proteomes" id="UP000308267"/>
    </source>
</evidence>
<dbReference type="AlphaFoldDB" id="A0A4S2LP21"/>
<keyword evidence="3" id="KW-1185">Reference proteome</keyword>
<accession>A0A4S2LP21</accession>
<dbReference type="EMBL" id="SJOL01007456">
    <property type="protein sequence ID" value="TGZ62568.1"/>
    <property type="molecule type" value="Genomic_DNA"/>
</dbReference>
<comment type="caution">
    <text evidence="2">The sequence shown here is derived from an EMBL/GenBank/DDBJ whole genome shotgun (WGS) entry which is preliminary data.</text>
</comment>